<sequence>MSMWVGLNPWQKSMGLARVLTPLFAAGSIASTARVWHNRVSTSSHAPAPPQFATPSTKTDCRPHAQEPSHLFQRRRWVTA</sequence>
<name>A0AA39YRP2_9PEZI</name>
<protein>
    <submittedName>
        <fullName evidence="2">Uncharacterized protein</fullName>
    </submittedName>
</protein>
<dbReference type="AlphaFoldDB" id="A0AA39YRP2"/>
<feature type="region of interest" description="Disordered" evidence="1">
    <location>
        <begin position="40"/>
        <end position="80"/>
    </location>
</feature>
<organism evidence="2 3">
    <name type="scientific">Cercophora newfieldiana</name>
    <dbReference type="NCBI Taxonomy" id="92897"/>
    <lineage>
        <taxon>Eukaryota</taxon>
        <taxon>Fungi</taxon>
        <taxon>Dikarya</taxon>
        <taxon>Ascomycota</taxon>
        <taxon>Pezizomycotina</taxon>
        <taxon>Sordariomycetes</taxon>
        <taxon>Sordariomycetidae</taxon>
        <taxon>Sordariales</taxon>
        <taxon>Lasiosphaeriaceae</taxon>
        <taxon>Cercophora</taxon>
    </lineage>
</organism>
<dbReference type="EMBL" id="JAULSV010000001">
    <property type="protein sequence ID" value="KAK0657404.1"/>
    <property type="molecule type" value="Genomic_DNA"/>
</dbReference>
<evidence type="ECO:0000256" key="1">
    <source>
        <dbReference type="SAM" id="MobiDB-lite"/>
    </source>
</evidence>
<keyword evidence="3" id="KW-1185">Reference proteome</keyword>
<gene>
    <name evidence="2" type="ORF">B0T16DRAFT_59803</name>
</gene>
<proteinExistence type="predicted"/>
<evidence type="ECO:0000313" key="3">
    <source>
        <dbReference type="Proteomes" id="UP001174936"/>
    </source>
</evidence>
<accession>A0AA39YRP2</accession>
<dbReference type="Proteomes" id="UP001174936">
    <property type="component" value="Unassembled WGS sequence"/>
</dbReference>
<reference evidence="2" key="1">
    <citation type="submission" date="2023-06" db="EMBL/GenBank/DDBJ databases">
        <title>Genome-scale phylogeny and comparative genomics of the fungal order Sordariales.</title>
        <authorList>
            <consortium name="Lawrence Berkeley National Laboratory"/>
            <person name="Hensen N."/>
            <person name="Bonometti L."/>
            <person name="Westerberg I."/>
            <person name="Brannstrom I.O."/>
            <person name="Guillou S."/>
            <person name="Cros-Aarteil S."/>
            <person name="Calhoun S."/>
            <person name="Haridas S."/>
            <person name="Kuo A."/>
            <person name="Mondo S."/>
            <person name="Pangilinan J."/>
            <person name="Riley R."/>
            <person name="Labutti K."/>
            <person name="Andreopoulos B."/>
            <person name="Lipzen A."/>
            <person name="Chen C."/>
            <person name="Yanf M."/>
            <person name="Daum C."/>
            <person name="Ng V."/>
            <person name="Clum A."/>
            <person name="Steindorff A."/>
            <person name="Ohm R."/>
            <person name="Martin F."/>
            <person name="Silar P."/>
            <person name="Natvig D."/>
            <person name="Lalanne C."/>
            <person name="Gautier V."/>
            <person name="Ament-Velasquez S.L."/>
            <person name="Kruys A."/>
            <person name="Hutchinson M.I."/>
            <person name="Powell A.J."/>
            <person name="Barry K."/>
            <person name="Miller A.N."/>
            <person name="Grigoriev I.V."/>
            <person name="Debuchy R."/>
            <person name="Gladieux P."/>
            <person name="Thoren M.H."/>
            <person name="Johannesson H."/>
        </authorList>
    </citation>
    <scope>NUCLEOTIDE SEQUENCE</scope>
    <source>
        <strain evidence="2">SMH2532-1</strain>
    </source>
</reference>
<evidence type="ECO:0000313" key="2">
    <source>
        <dbReference type="EMBL" id="KAK0657404.1"/>
    </source>
</evidence>
<comment type="caution">
    <text evidence="2">The sequence shown here is derived from an EMBL/GenBank/DDBJ whole genome shotgun (WGS) entry which is preliminary data.</text>
</comment>